<dbReference type="AlphaFoldDB" id="A0A1R3KTT8"/>
<reference evidence="2 3" key="1">
    <citation type="submission" date="2013-09" db="EMBL/GenBank/DDBJ databases">
        <title>Corchorus capsularis genome sequencing.</title>
        <authorList>
            <person name="Alam M."/>
            <person name="Haque M.S."/>
            <person name="Islam M.S."/>
            <person name="Emdad E.M."/>
            <person name="Islam M.M."/>
            <person name="Ahmed B."/>
            <person name="Halim A."/>
            <person name="Hossen Q.M.M."/>
            <person name="Hossain M.Z."/>
            <person name="Ahmed R."/>
            <person name="Khan M.M."/>
            <person name="Islam R."/>
            <person name="Rashid M.M."/>
            <person name="Khan S.A."/>
            <person name="Rahman M.S."/>
            <person name="Alam M."/>
        </authorList>
    </citation>
    <scope>NUCLEOTIDE SEQUENCE [LARGE SCALE GENOMIC DNA]</scope>
    <source>
        <strain evidence="3">cv. CVL-1</strain>
        <tissue evidence="2">Whole seedling</tissue>
    </source>
</reference>
<feature type="region of interest" description="Disordered" evidence="1">
    <location>
        <begin position="1"/>
        <end position="24"/>
    </location>
</feature>
<accession>A0A1R3KTT8</accession>
<protein>
    <submittedName>
        <fullName evidence="2">Uncharacterized protein</fullName>
    </submittedName>
</protein>
<sequence length="102" mass="11494">MPRRSGTTTVWVRASSVGQRRPHVARVAKTVQQDHRRPAAAHPHKQGRPVSLHVLVATTWRIRLHLRLHNGRHGQQECNGCKQFSHGVFSGEEAGLDRDTAR</sequence>
<dbReference type="Proteomes" id="UP000188268">
    <property type="component" value="Unassembled WGS sequence"/>
</dbReference>
<evidence type="ECO:0000313" key="3">
    <source>
        <dbReference type="Proteomes" id="UP000188268"/>
    </source>
</evidence>
<keyword evidence="3" id="KW-1185">Reference proteome</keyword>
<dbReference type="Gramene" id="OMP10500">
    <property type="protein sequence ID" value="OMP10500"/>
    <property type="gene ID" value="CCACVL1_00928"/>
</dbReference>
<feature type="compositionally biased region" description="Polar residues" evidence="1">
    <location>
        <begin position="1"/>
        <end position="10"/>
    </location>
</feature>
<comment type="caution">
    <text evidence="2">The sequence shown here is derived from an EMBL/GenBank/DDBJ whole genome shotgun (WGS) entry which is preliminary data.</text>
</comment>
<evidence type="ECO:0000313" key="2">
    <source>
        <dbReference type="EMBL" id="OMP10500.1"/>
    </source>
</evidence>
<proteinExistence type="predicted"/>
<organism evidence="2 3">
    <name type="scientific">Corchorus capsularis</name>
    <name type="common">Jute</name>
    <dbReference type="NCBI Taxonomy" id="210143"/>
    <lineage>
        <taxon>Eukaryota</taxon>
        <taxon>Viridiplantae</taxon>
        <taxon>Streptophyta</taxon>
        <taxon>Embryophyta</taxon>
        <taxon>Tracheophyta</taxon>
        <taxon>Spermatophyta</taxon>
        <taxon>Magnoliopsida</taxon>
        <taxon>eudicotyledons</taxon>
        <taxon>Gunneridae</taxon>
        <taxon>Pentapetalae</taxon>
        <taxon>rosids</taxon>
        <taxon>malvids</taxon>
        <taxon>Malvales</taxon>
        <taxon>Malvaceae</taxon>
        <taxon>Grewioideae</taxon>
        <taxon>Apeibeae</taxon>
        <taxon>Corchorus</taxon>
    </lineage>
</organism>
<gene>
    <name evidence="2" type="ORF">CCACVL1_00928</name>
</gene>
<dbReference type="EMBL" id="AWWV01002381">
    <property type="protein sequence ID" value="OMP10500.1"/>
    <property type="molecule type" value="Genomic_DNA"/>
</dbReference>
<evidence type="ECO:0000256" key="1">
    <source>
        <dbReference type="SAM" id="MobiDB-lite"/>
    </source>
</evidence>
<name>A0A1R3KTT8_COCAP</name>